<evidence type="ECO:0000256" key="2">
    <source>
        <dbReference type="SAM" id="MobiDB-lite"/>
    </source>
</evidence>
<evidence type="ECO:0000256" key="1">
    <source>
        <dbReference type="SAM" id="Coils"/>
    </source>
</evidence>
<sequence>MLVQEQSEAATVAGAREEIERLSGERAKRAQRRAEVTRRQAELEAHKAGLTSEVALEDLVRQNAEINAVVQLGGLLDQEIGEIDTAINEHRVTIEQAQALQEFRGRMSELADLDEAEEVALANAREAIDHAIEAVAALQAAQNRAQQADSALRGFAEQLAARGLQAPVHGAIWNERRVFNARMSHPYLLPVTNALMQAHRQKNA</sequence>
<evidence type="ECO:0000313" key="3">
    <source>
        <dbReference type="EMBL" id="MDF3290745.1"/>
    </source>
</evidence>
<gene>
    <name evidence="3" type="ORF">P3G67_16135</name>
</gene>
<reference evidence="3 4" key="1">
    <citation type="submission" date="2023-03" db="EMBL/GenBank/DDBJ databases">
        <title>Draft genome sequence of Streptomyces sp. RB6PN23 isolated from peat swamp forest in Thailand.</title>
        <authorList>
            <person name="Klaysubun C."/>
            <person name="Duangmal K."/>
        </authorList>
    </citation>
    <scope>NUCLEOTIDE SEQUENCE [LARGE SCALE GENOMIC DNA]</scope>
    <source>
        <strain evidence="3 4">RB6PN23</strain>
    </source>
</reference>
<dbReference type="EMBL" id="JARJBC010000009">
    <property type="protein sequence ID" value="MDF3290745.1"/>
    <property type="molecule type" value="Genomic_DNA"/>
</dbReference>
<dbReference type="RefSeq" id="WP_276094128.1">
    <property type="nucleotide sequence ID" value="NZ_JARJBC010000009.1"/>
</dbReference>
<feature type="region of interest" description="Disordered" evidence="2">
    <location>
        <begin position="1"/>
        <end position="33"/>
    </location>
</feature>
<feature type="coiled-coil region" evidence="1">
    <location>
        <begin position="121"/>
        <end position="158"/>
    </location>
</feature>
<name>A0ABT5ZLP4_9ACTN</name>
<evidence type="ECO:0000313" key="4">
    <source>
        <dbReference type="Proteomes" id="UP001216579"/>
    </source>
</evidence>
<accession>A0ABT5ZLP4</accession>
<protein>
    <submittedName>
        <fullName evidence="3">Uncharacterized protein</fullName>
    </submittedName>
</protein>
<comment type="caution">
    <text evidence="3">The sequence shown here is derived from an EMBL/GenBank/DDBJ whole genome shotgun (WGS) entry which is preliminary data.</text>
</comment>
<dbReference type="Proteomes" id="UP001216579">
    <property type="component" value="Unassembled WGS sequence"/>
</dbReference>
<feature type="compositionally biased region" description="Basic and acidic residues" evidence="2">
    <location>
        <begin position="15"/>
        <end position="33"/>
    </location>
</feature>
<keyword evidence="1" id="KW-0175">Coiled coil</keyword>
<keyword evidence="4" id="KW-1185">Reference proteome</keyword>
<organism evidence="3 4">
    <name type="scientific">Streptomyces silvisoli</name>
    <dbReference type="NCBI Taxonomy" id="3034235"/>
    <lineage>
        <taxon>Bacteria</taxon>
        <taxon>Bacillati</taxon>
        <taxon>Actinomycetota</taxon>
        <taxon>Actinomycetes</taxon>
        <taxon>Kitasatosporales</taxon>
        <taxon>Streptomycetaceae</taxon>
        <taxon>Streptomyces</taxon>
    </lineage>
</organism>
<proteinExistence type="predicted"/>